<evidence type="ECO:0000313" key="3">
    <source>
        <dbReference type="Proteomes" id="UP000651977"/>
    </source>
</evidence>
<dbReference type="Proteomes" id="UP000651977">
    <property type="component" value="Unassembled WGS sequence"/>
</dbReference>
<gene>
    <name evidence="2" type="ORF">GCM10007414_38460</name>
</gene>
<evidence type="ECO:0000256" key="1">
    <source>
        <dbReference type="SAM" id="SignalP"/>
    </source>
</evidence>
<evidence type="ECO:0000313" key="2">
    <source>
        <dbReference type="EMBL" id="GGB21381.1"/>
    </source>
</evidence>
<protein>
    <submittedName>
        <fullName evidence="2">Uncharacterized protein</fullName>
    </submittedName>
</protein>
<dbReference type="RefSeq" id="WP_055734556.1">
    <property type="nucleotide sequence ID" value="NZ_BMDY01000041.1"/>
</dbReference>
<accession>A0ABQ1I8S0</accession>
<sequence>MKKIIGLALSLMLSAALSYANTPAASETGEASWLDKLLDKLGADGGYDSSKSIDFSILPGPFYNPEMSLGLGISAIGLY</sequence>
<proteinExistence type="predicted"/>
<name>A0ABQ1I8S0_9ALTE</name>
<feature type="signal peptide" evidence="1">
    <location>
        <begin position="1"/>
        <end position="20"/>
    </location>
</feature>
<dbReference type="EMBL" id="BMDY01000041">
    <property type="protein sequence ID" value="GGB21381.1"/>
    <property type="molecule type" value="Genomic_DNA"/>
</dbReference>
<keyword evidence="3" id="KW-1185">Reference proteome</keyword>
<organism evidence="2 3">
    <name type="scientific">Agarivorans gilvus</name>
    <dbReference type="NCBI Taxonomy" id="680279"/>
    <lineage>
        <taxon>Bacteria</taxon>
        <taxon>Pseudomonadati</taxon>
        <taxon>Pseudomonadota</taxon>
        <taxon>Gammaproteobacteria</taxon>
        <taxon>Alteromonadales</taxon>
        <taxon>Alteromonadaceae</taxon>
        <taxon>Agarivorans</taxon>
    </lineage>
</organism>
<comment type="caution">
    <text evidence="2">The sequence shown here is derived from an EMBL/GenBank/DDBJ whole genome shotgun (WGS) entry which is preliminary data.</text>
</comment>
<keyword evidence="1" id="KW-0732">Signal</keyword>
<feature type="chain" id="PRO_5045438532" evidence="1">
    <location>
        <begin position="21"/>
        <end position="79"/>
    </location>
</feature>
<reference evidence="3" key="1">
    <citation type="journal article" date="2019" name="Int. J. Syst. Evol. Microbiol.">
        <title>The Global Catalogue of Microorganisms (GCM) 10K type strain sequencing project: providing services to taxonomists for standard genome sequencing and annotation.</title>
        <authorList>
            <consortium name="The Broad Institute Genomics Platform"/>
            <consortium name="The Broad Institute Genome Sequencing Center for Infectious Disease"/>
            <person name="Wu L."/>
            <person name="Ma J."/>
        </authorList>
    </citation>
    <scope>NUCLEOTIDE SEQUENCE [LARGE SCALE GENOMIC DNA]</scope>
    <source>
        <strain evidence="3">CGMCC 1.10131</strain>
    </source>
</reference>